<organism evidence="2 3">
    <name type="scientific">Dendrothele bispora (strain CBS 962.96)</name>
    <dbReference type="NCBI Taxonomy" id="1314807"/>
    <lineage>
        <taxon>Eukaryota</taxon>
        <taxon>Fungi</taxon>
        <taxon>Dikarya</taxon>
        <taxon>Basidiomycota</taxon>
        <taxon>Agaricomycotina</taxon>
        <taxon>Agaricomycetes</taxon>
        <taxon>Agaricomycetidae</taxon>
        <taxon>Agaricales</taxon>
        <taxon>Agaricales incertae sedis</taxon>
        <taxon>Dendrothele</taxon>
    </lineage>
</organism>
<sequence length="126" mass="14313">MCIMYADDALKNFWITHGLHKALNLHSIWGFNLCLIMISFILGTVGLSLYTVPGTKAALWAIDLERYEKYSVPTLEDPNLLLVRQQSTQVQWNLHYSGGVGRKISTGAIMRDSGEFLEWKMYTSVV</sequence>
<keyword evidence="1" id="KW-1133">Transmembrane helix</keyword>
<dbReference type="EMBL" id="ML179044">
    <property type="protein sequence ID" value="THV06161.1"/>
    <property type="molecule type" value="Genomic_DNA"/>
</dbReference>
<reference evidence="2 3" key="1">
    <citation type="journal article" date="2019" name="Nat. Ecol. Evol.">
        <title>Megaphylogeny resolves global patterns of mushroom evolution.</title>
        <authorList>
            <person name="Varga T."/>
            <person name="Krizsan K."/>
            <person name="Foldi C."/>
            <person name="Dima B."/>
            <person name="Sanchez-Garcia M."/>
            <person name="Sanchez-Ramirez S."/>
            <person name="Szollosi G.J."/>
            <person name="Szarkandi J.G."/>
            <person name="Papp V."/>
            <person name="Albert L."/>
            <person name="Andreopoulos W."/>
            <person name="Angelini C."/>
            <person name="Antonin V."/>
            <person name="Barry K.W."/>
            <person name="Bougher N.L."/>
            <person name="Buchanan P."/>
            <person name="Buyck B."/>
            <person name="Bense V."/>
            <person name="Catcheside P."/>
            <person name="Chovatia M."/>
            <person name="Cooper J."/>
            <person name="Damon W."/>
            <person name="Desjardin D."/>
            <person name="Finy P."/>
            <person name="Geml J."/>
            <person name="Haridas S."/>
            <person name="Hughes K."/>
            <person name="Justo A."/>
            <person name="Karasinski D."/>
            <person name="Kautmanova I."/>
            <person name="Kiss B."/>
            <person name="Kocsube S."/>
            <person name="Kotiranta H."/>
            <person name="LaButti K.M."/>
            <person name="Lechner B.E."/>
            <person name="Liimatainen K."/>
            <person name="Lipzen A."/>
            <person name="Lukacs Z."/>
            <person name="Mihaltcheva S."/>
            <person name="Morgado L.N."/>
            <person name="Niskanen T."/>
            <person name="Noordeloos M.E."/>
            <person name="Ohm R.A."/>
            <person name="Ortiz-Santana B."/>
            <person name="Ovrebo C."/>
            <person name="Racz N."/>
            <person name="Riley R."/>
            <person name="Savchenko A."/>
            <person name="Shiryaev A."/>
            <person name="Soop K."/>
            <person name="Spirin V."/>
            <person name="Szebenyi C."/>
            <person name="Tomsovsky M."/>
            <person name="Tulloss R.E."/>
            <person name="Uehling J."/>
            <person name="Grigoriev I.V."/>
            <person name="Vagvolgyi C."/>
            <person name="Papp T."/>
            <person name="Martin F.M."/>
            <person name="Miettinen O."/>
            <person name="Hibbett D.S."/>
            <person name="Nagy L.G."/>
        </authorList>
    </citation>
    <scope>NUCLEOTIDE SEQUENCE [LARGE SCALE GENOMIC DNA]</scope>
    <source>
        <strain evidence="2 3">CBS 962.96</strain>
    </source>
</reference>
<keyword evidence="1" id="KW-0812">Transmembrane</keyword>
<dbReference type="AlphaFoldDB" id="A0A4S8MTD4"/>
<gene>
    <name evidence="2" type="ORF">K435DRAFT_834332</name>
</gene>
<proteinExistence type="predicted"/>
<feature type="transmembrane region" description="Helical" evidence="1">
    <location>
        <begin position="28"/>
        <end position="50"/>
    </location>
</feature>
<keyword evidence="3" id="KW-1185">Reference proteome</keyword>
<evidence type="ECO:0000313" key="2">
    <source>
        <dbReference type="EMBL" id="THV06161.1"/>
    </source>
</evidence>
<name>A0A4S8MTD4_DENBC</name>
<protein>
    <submittedName>
        <fullName evidence="2">Uncharacterized protein</fullName>
    </submittedName>
</protein>
<evidence type="ECO:0000256" key="1">
    <source>
        <dbReference type="SAM" id="Phobius"/>
    </source>
</evidence>
<accession>A0A4S8MTD4</accession>
<keyword evidence="1" id="KW-0472">Membrane</keyword>
<evidence type="ECO:0000313" key="3">
    <source>
        <dbReference type="Proteomes" id="UP000297245"/>
    </source>
</evidence>
<dbReference type="Proteomes" id="UP000297245">
    <property type="component" value="Unassembled WGS sequence"/>
</dbReference>